<dbReference type="EMBL" id="MLJW01000091">
    <property type="protein sequence ID" value="OIR00835.1"/>
    <property type="molecule type" value="Genomic_DNA"/>
</dbReference>
<proteinExistence type="predicted"/>
<evidence type="ECO:0000313" key="2">
    <source>
        <dbReference type="EMBL" id="OIR00835.1"/>
    </source>
</evidence>
<sequence>MQGASEGAAGGSHVRSPGFLYVPQAPGVAVPAPWLSSLMPALSLRQRSGALSGLVTGCAGSIDNLPQAPGVAVPAPWLSSLMPPLSLRQRSGDRGRASHRLRRLHRQPP</sequence>
<protein>
    <submittedName>
        <fullName evidence="2">Uncharacterized protein</fullName>
    </submittedName>
</protein>
<feature type="compositionally biased region" description="Basic residues" evidence="1">
    <location>
        <begin position="97"/>
        <end position="109"/>
    </location>
</feature>
<organism evidence="2">
    <name type="scientific">mine drainage metagenome</name>
    <dbReference type="NCBI Taxonomy" id="410659"/>
    <lineage>
        <taxon>unclassified sequences</taxon>
        <taxon>metagenomes</taxon>
        <taxon>ecological metagenomes</taxon>
    </lineage>
</organism>
<accession>A0A1J5RYQ5</accession>
<gene>
    <name evidence="2" type="ORF">GALL_171730</name>
</gene>
<evidence type="ECO:0000256" key="1">
    <source>
        <dbReference type="SAM" id="MobiDB-lite"/>
    </source>
</evidence>
<comment type="caution">
    <text evidence="2">The sequence shown here is derived from an EMBL/GenBank/DDBJ whole genome shotgun (WGS) entry which is preliminary data.</text>
</comment>
<name>A0A1J5RYQ5_9ZZZZ</name>
<dbReference type="AlphaFoldDB" id="A0A1J5RYQ5"/>
<feature type="region of interest" description="Disordered" evidence="1">
    <location>
        <begin position="83"/>
        <end position="109"/>
    </location>
</feature>
<reference evidence="2" key="1">
    <citation type="submission" date="2016-10" db="EMBL/GenBank/DDBJ databases">
        <title>Sequence of Gallionella enrichment culture.</title>
        <authorList>
            <person name="Poehlein A."/>
            <person name="Muehling M."/>
            <person name="Daniel R."/>
        </authorList>
    </citation>
    <scope>NUCLEOTIDE SEQUENCE</scope>
</reference>